<evidence type="ECO:0000259" key="9">
    <source>
        <dbReference type="Pfam" id="PF01618"/>
    </source>
</evidence>
<gene>
    <name evidence="10" type="ORF">IAA21_05730</name>
</gene>
<name>A0A9D2DS93_9FIRM</name>
<evidence type="ECO:0000256" key="7">
    <source>
        <dbReference type="SAM" id="Coils"/>
    </source>
</evidence>
<reference evidence="10" key="2">
    <citation type="submission" date="2021-04" db="EMBL/GenBank/DDBJ databases">
        <authorList>
            <person name="Gilroy R."/>
        </authorList>
    </citation>
    <scope>NUCLEOTIDE SEQUENCE</scope>
    <source>
        <strain evidence="10">14324</strain>
    </source>
</reference>
<keyword evidence="2" id="KW-1003">Cell membrane</keyword>
<dbReference type="GO" id="GO:0015031">
    <property type="term" value="P:protein transport"/>
    <property type="evidence" value="ECO:0007669"/>
    <property type="project" value="UniProtKB-KW"/>
</dbReference>
<feature type="transmembrane region" description="Helical" evidence="8">
    <location>
        <begin position="32"/>
        <end position="52"/>
    </location>
</feature>
<keyword evidence="4 8" id="KW-1133">Transmembrane helix</keyword>
<keyword evidence="6" id="KW-0653">Protein transport</keyword>
<feature type="transmembrane region" description="Helical" evidence="8">
    <location>
        <begin position="7"/>
        <end position="26"/>
    </location>
</feature>
<proteinExistence type="inferred from homology"/>
<evidence type="ECO:0000256" key="6">
    <source>
        <dbReference type="RuleBase" id="RU004057"/>
    </source>
</evidence>
<comment type="similarity">
    <text evidence="6">Belongs to the exbB/tolQ family.</text>
</comment>
<evidence type="ECO:0000256" key="4">
    <source>
        <dbReference type="ARBA" id="ARBA00022989"/>
    </source>
</evidence>
<feature type="domain" description="MotA/TolQ/ExbB proton channel" evidence="9">
    <location>
        <begin position="118"/>
        <end position="202"/>
    </location>
</feature>
<keyword evidence="6" id="KW-0813">Transport</keyword>
<evidence type="ECO:0000256" key="8">
    <source>
        <dbReference type="SAM" id="Phobius"/>
    </source>
</evidence>
<keyword evidence="7" id="KW-0175">Coiled coil</keyword>
<accession>A0A9D2DS93</accession>
<comment type="caution">
    <text evidence="10">The sequence shown here is derived from an EMBL/GenBank/DDBJ whole genome shotgun (WGS) entry which is preliminary data.</text>
</comment>
<evidence type="ECO:0000313" key="11">
    <source>
        <dbReference type="Proteomes" id="UP000824041"/>
    </source>
</evidence>
<feature type="transmembrane region" description="Helical" evidence="8">
    <location>
        <begin position="182"/>
        <end position="204"/>
    </location>
</feature>
<dbReference type="Proteomes" id="UP000824041">
    <property type="component" value="Unassembled WGS sequence"/>
</dbReference>
<dbReference type="AlphaFoldDB" id="A0A9D2DS93"/>
<dbReference type="InterPro" id="IPR002898">
    <property type="entry name" value="MotA_ExbB_proton_chnl"/>
</dbReference>
<feature type="coiled-coil region" evidence="7">
    <location>
        <begin position="501"/>
        <end position="535"/>
    </location>
</feature>
<dbReference type="GO" id="GO:0005886">
    <property type="term" value="C:plasma membrane"/>
    <property type="evidence" value="ECO:0007669"/>
    <property type="project" value="UniProtKB-SubCell"/>
</dbReference>
<sequence length="545" mass="61829">MRKKLTNTILFLAVLAAAVILTIYVGQNAVSVLVYNFIFLGIMVLLYLAGLFGGMFRMNNIAAAIEEATETLTEVFKKSGKADTKNLTYLNGIFSHKYLDKKMDNFTGNISQSQEGIGDLEEYINEEELDNHIHKRLLDMVPDIFTSLGILGTFVGLVWGLRNFQPTDYEAMTSSVSALVDGIKVAFLTSIYGISFSIVYTYGIKSEYSSMTERLSDFLEKFHAYVIPTAENESRNLLVSSQKHQTAAMTKMAEQFSVQMADSFEKVITPTFKKMNESLDLLTTSVVRGQKDAIKEILDTFLKEMHDSFKLEFSDFNEALSQMKKAQRENAEYTAGLYQTMSQQLTDSFVKQERLMKNMVAEIGNMQSRYMTSAGRILEENQEIQKIQQQDYERISGYLKDAERSAAKFWVACNQTMQKYVETAARAMERVSDSGLAGRDLIESNKQIAQSFDLKMREFTEYQKLAYSTMEQMRRLLADISAVNTREVSLIGGKLSASGQKEEDRKLMQAMEDQAQRQEALLEDIAKNIRDLSKTSQKGKFGLFR</sequence>
<dbReference type="Pfam" id="PF01618">
    <property type="entry name" value="MotA_ExbB"/>
    <property type="match status" value="1"/>
</dbReference>
<keyword evidence="3 8" id="KW-0812">Transmembrane</keyword>
<organism evidence="10 11">
    <name type="scientific">Candidatus Blautia faecigallinarum</name>
    <dbReference type="NCBI Taxonomy" id="2838488"/>
    <lineage>
        <taxon>Bacteria</taxon>
        <taxon>Bacillati</taxon>
        <taxon>Bacillota</taxon>
        <taxon>Clostridia</taxon>
        <taxon>Lachnospirales</taxon>
        <taxon>Lachnospiraceae</taxon>
        <taxon>Blautia</taxon>
    </lineage>
</organism>
<evidence type="ECO:0000313" key="10">
    <source>
        <dbReference type="EMBL" id="HIZ22282.1"/>
    </source>
</evidence>
<evidence type="ECO:0000256" key="2">
    <source>
        <dbReference type="ARBA" id="ARBA00022475"/>
    </source>
</evidence>
<evidence type="ECO:0000256" key="5">
    <source>
        <dbReference type="ARBA" id="ARBA00023136"/>
    </source>
</evidence>
<feature type="transmembrane region" description="Helical" evidence="8">
    <location>
        <begin position="144"/>
        <end position="162"/>
    </location>
</feature>
<comment type="subcellular location">
    <subcellularLocation>
        <location evidence="1">Cell membrane</location>
        <topology evidence="1">Multi-pass membrane protein</topology>
    </subcellularLocation>
    <subcellularLocation>
        <location evidence="6">Membrane</location>
        <topology evidence="6">Multi-pass membrane protein</topology>
    </subcellularLocation>
</comment>
<reference evidence="10" key="1">
    <citation type="journal article" date="2021" name="PeerJ">
        <title>Extensive microbial diversity within the chicken gut microbiome revealed by metagenomics and culture.</title>
        <authorList>
            <person name="Gilroy R."/>
            <person name="Ravi A."/>
            <person name="Getino M."/>
            <person name="Pursley I."/>
            <person name="Horton D.L."/>
            <person name="Alikhan N.F."/>
            <person name="Baker D."/>
            <person name="Gharbi K."/>
            <person name="Hall N."/>
            <person name="Watson M."/>
            <person name="Adriaenssens E.M."/>
            <person name="Foster-Nyarko E."/>
            <person name="Jarju S."/>
            <person name="Secka A."/>
            <person name="Antonio M."/>
            <person name="Oren A."/>
            <person name="Chaudhuri R.R."/>
            <person name="La Ragione R."/>
            <person name="Hildebrand F."/>
            <person name="Pallen M.J."/>
        </authorList>
    </citation>
    <scope>NUCLEOTIDE SEQUENCE</scope>
    <source>
        <strain evidence="10">14324</strain>
    </source>
</reference>
<evidence type="ECO:0000256" key="3">
    <source>
        <dbReference type="ARBA" id="ARBA00022692"/>
    </source>
</evidence>
<protein>
    <submittedName>
        <fullName evidence="10">MotA/TolQ/ExbB proton channel family protein</fullName>
    </submittedName>
</protein>
<evidence type="ECO:0000256" key="1">
    <source>
        <dbReference type="ARBA" id="ARBA00004651"/>
    </source>
</evidence>
<keyword evidence="5 8" id="KW-0472">Membrane</keyword>
<dbReference type="EMBL" id="DXBU01000083">
    <property type="protein sequence ID" value="HIZ22282.1"/>
    <property type="molecule type" value="Genomic_DNA"/>
</dbReference>